<dbReference type="GO" id="GO:0004519">
    <property type="term" value="F:endonuclease activity"/>
    <property type="evidence" value="ECO:0007669"/>
    <property type="project" value="InterPro"/>
</dbReference>
<dbReference type="STRING" id="2020962.A0A2N1JHC8"/>
<name>A0A2N1JHC8_9BASI</name>
<proteinExistence type="predicted"/>
<evidence type="ECO:0000313" key="2">
    <source>
        <dbReference type="EMBL" id="PKI85941.1"/>
    </source>
</evidence>
<protein>
    <submittedName>
        <fullName evidence="2">Las1p</fullName>
    </submittedName>
</protein>
<dbReference type="OrthoDB" id="10263222at2759"/>
<dbReference type="Proteomes" id="UP000232875">
    <property type="component" value="Unassembled WGS sequence"/>
</dbReference>
<reference evidence="2 3" key="1">
    <citation type="submission" date="2017-10" db="EMBL/GenBank/DDBJ databases">
        <title>A novel species of cold-tolerant Malassezia isolated from bats.</title>
        <authorList>
            <person name="Lorch J.M."/>
            <person name="Palmer J.M."/>
            <person name="Vanderwolf K.J."/>
            <person name="Schmidt K.Z."/>
            <person name="Verant M.L."/>
            <person name="Weller T.J."/>
            <person name="Blehert D.S."/>
        </authorList>
    </citation>
    <scope>NUCLEOTIDE SEQUENCE [LARGE SCALE GENOMIC DNA]</scope>
    <source>
        <strain evidence="2 3">NWHC:44797-103</strain>
    </source>
</reference>
<feature type="compositionally biased region" description="Pro residues" evidence="1">
    <location>
        <begin position="467"/>
        <end position="487"/>
    </location>
</feature>
<dbReference type="GO" id="GO:0090730">
    <property type="term" value="C:Las1 complex"/>
    <property type="evidence" value="ECO:0007669"/>
    <property type="project" value="InterPro"/>
</dbReference>
<feature type="region of interest" description="Disordered" evidence="1">
    <location>
        <begin position="459"/>
        <end position="492"/>
    </location>
</feature>
<dbReference type="RefSeq" id="XP_056061457.1">
    <property type="nucleotide sequence ID" value="XM_056205482.1"/>
</dbReference>
<dbReference type="GeneID" id="80900132"/>
<dbReference type="PANTHER" id="PTHR15002">
    <property type="entry name" value="RIBOSOMAL BIOGENESIS PROTEIN LAS1L"/>
    <property type="match status" value="1"/>
</dbReference>
<dbReference type="AlphaFoldDB" id="A0A2N1JHC8"/>
<keyword evidence="3" id="KW-1185">Reference proteome</keyword>
<gene>
    <name evidence="2" type="primary">LAS1</name>
    <name evidence="2" type="ORF">MVES_000577</name>
</gene>
<dbReference type="GO" id="GO:0000460">
    <property type="term" value="P:maturation of 5.8S rRNA"/>
    <property type="evidence" value="ECO:0007669"/>
    <property type="project" value="TreeGrafter"/>
</dbReference>
<dbReference type="InterPro" id="IPR007174">
    <property type="entry name" value="Las1"/>
</dbReference>
<dbReference type="GO" id="GO:0030687">
    <property type="term" value="C:preribosome, large subunit precursor"/>
    <property type="evidence" value="ECO:0007669"/>
    <property type="project" value="TreeGrafter"/>
</dbReference>
<accession>A0A2N1JHC8</accession>
<sequence>MRLARRTPFYGPPPEALARVHALFFAHANDPAAQNEALEIVRMWMNRAACPQAVEATALLVQSHLQDRDARHGDGVRAMYAMAIVRFVNSVVDSFQTGMYAQSISSIAERIGMPQWLVQVRHMATHEDLPSMSVCREACALALAWLDAHYWQPTLHPGHDAHTAQDTQAETAARQAAAASAAQLLHAYRVHAQALAKDKSLAMRGSPPLARIVAEVEQWVREEVARRAALPQDDGALFRQGARNYEEDGGKQDVAELCTAAVLALLDTQLLLPGALFPARKERRELRTEVSAPLLQEHIELWDPLLCALQTAFPIFLPLLLQVLAQTAAGAKRESAHVAQHWLAYFAMNPAYAAMSTPPSIPRWRHAVNAEMLRHAPHEADVISGETAPPTTLSRLVLQYCLEAPSTTTCALAQEIAHGTPVAARVARLIALHNAPSTDDQDADTLLDAMEARAAFLHGAPHHTPSSPHPEPSAPHPEPSAPHPEPSGPTALRGWAWAGAAWHPTPIGCLQGELLPLFVHDS</sequence>
<dbReference type="PANTHER" id="PTHR15002:SF0">
    <property type="entry name" value="RIBOSOMAL BIOGENESIS PROTEIN LAS1L"/>
    <property type="match status" value="1"/>
</dbReference>
<dbReference type="Pfam" id="PF04031">
    <property type="entry name" value="Las1"/>
    <property type="match status" value="1"/>
</dbReference>
<dbReference type="GO" id="GO:0000470">
    <property type="term" value="P:maturation of LSU-rRNA"/>
    <property type="evidence" value="ECO:0007669"/>
    <property type="project" value="TreeGrafter"/>
</dbReference>
<organism evidence="2 3">
    <name type="scientific">Malassezia vespertilionis</name>
    <dbReference type="NCBI Taxonomy" id="2020962"/>
    <lineage>
        <taxon>Eukaryota</taxon>
        <taxon>Fungi</taxon>
        <taxon>Dikarya</taxon>
        <taxon>Basidiomycota</taxon>
        <taxon>Ustilaginomycotina</taxon>
        <taxon>Malasseziomycetes</taxon>
        <taxon>Malasseziales</taxon>
        <taxon>Malasseziaceae</taxon>
        <taxon>Malassezia</taxon>
    </lineage>
</organism>
<evidence type="ECO:0000256" key="1">
    <source>
        <dbReference type="SAM" id="MobiDB-lite"/>
    </source>
</evidence>
<dbReference type="EMBL" id="KZ454987">
    <property type="protein sequence ID" value="PKI85941.1"/>
    <property type="molecule type" value="Genomic_DNA"/>
</dbReference>
<evidence type="ECO:0000313" key="3">
    <source>
        <dbReference type="Proteomes" id="UP000232875"/>
    </source>
</evidence>